<proteinExistence type="predicted"/>
<keyword evidence="4" id="KW-1185">Reference proteome</keyword>
<keyword evidence="1" id="KW-1133">Transmembrane helix</keyword>
<dbReference type="Proteomes" id="UP001500212">
    <property type="component" value="Unassembled WGS sequence"/>
</dbReference>
<comment type="caution">
    <text evidence="3">The sequence shown here is derived from an EMBL/GenBank/DDBJ whole genome shotgun (WGS) entry which is preliminary data.</text>
</comment>
<name>A0ABP8TFP2_9ACTN</name>
<evidence type="ECO:0000313" key="3">
    <source>
        <dbReference type="EMBL" id="GAA4607113.1"/>
    </source>
</evidence>
<protein>
    <submittedName>
        <fullName evidence="3">DUF4129 domain-containing protein</fullName>
    </submittedName>
</protein>
<keyword evidence="1" id="KW-0472">Membrane</keyword>
<dbReference type="Pfam" id="PF13559">
    <property type="entry name" value="DUF4129"/>
    <property type="match status" value="1"/>
</dbReference>
<evidence type="ECO:0000313" key="4">
    <source>
        <dbReference type="Proteomes" id="UP001500212"/>
    </source>
</evidence>
<sequence length="218" mass="23807">MTPAIRYGGGPPIARDPARELARRELEKRMYHQDDPSFFERILNKIGDWLNALYHRVSDVGGGGTGGGWLGYLVLVLIFALVVAAVWWRIGSVRRNAAGPRSLLGESVATAEDHRATAERHAAAGEWPEAIRERLRAIARDLEERAIVPPRPGRTADELAAEVGTALPDHADALASGVRLFDDVWYGGRDGDADGYRALVELDDRLRNARPVPLGASS</sequence>
<evidence type="ECO:0000259" key="2">
    <source>
        <dbReference type="Pfam" id="PF13559"/>
    </source>
</evidence>
<keyword evidence="1" id="KW-0812">Transmembrane</keyword>
<accession>A0ABP8TFP2</accession>
<dbReference type="InterPro" id="IPR025403">
    <property type="entry name" value="TgpA-like_C"/>
</dbReference>
<feature type="transmembrane region" description="Helical" evidence="1">
    <location>
        <begin position="69"/>
        <end position="88"/>
    </location>
</feature>
<evidence type="ECO:0000256" key="1">
    <source>
        <dbReference type="SAM" id="Phobius"/>
    </source>
</evidence>
<gene>
    <name evidence="3" type="ORF">GCM10023195_26640</name>
</gene>
<organism evidence="3 4">
    <name type="scientific">Actinoallomurus liliacearum</name>
    <dbReference type="NCBI Taxonomy" id="1080073"/>
    <lineage>
        <taxon>Bacteria</taxon>
        <taxon>Bacillati</taxon>
        <taxon>Actinomycetota</taxon>
        <taxon>Actinomycetes</taxon>
        <taxon>Streptosporangiales</taxon>
        <taxon>Thermomonosporaceae</taxon>
        <taxon>Actinoallomurus</taxon>
    </lineage>
</organism>
<feature type="domain" description="Protein-glutamine gamma-glutamyltransferase-like C-terminal" evidence="2">
    <location>
        <begin position="135"/>
        <end position="203"/>
    </location>
</feature>
<reference evidence="4" key="1">
    <citation type="journal article" date="2019" name="Int. J. Syst. Evol. Microbiol.">
        <title>The Global Catalogue of Microorganisms (GCM) 10K type strain sequencing project: providing services to taxonomists for standard genome sequencing and annotation.</title>
        <authorList>
            <consortium name="The Broad Institute Genomics Platform"/>
            <consortium name="The Broad Institute Genome Sequencing Center for Infectious Disease"/>
            <person name="Wu L."/>
            <person name="Ma J."/>
        </authorList>
    </citation>
    <scope>NUCLEOTIDE SEQUENCE [LARGE SCALE GENOMIC DNA]</scope>
    <source>
        <strain evidence="4">JCM 17938</strain>
    </source>
</reference>
<dbReference type="EMBL" id="BAABHJ010000005">
    <property type="protein sequence ID" value="GAA4607113.1"/>
    <property type="molecule type" value="Genomic_DNA"/>
</dbReference>
<dbReference type="RefSeq" id="WP_345353422.1">
    <property type="nucleotide sequence ID" value="NZ_BAABHJ010000005.1"/>
</dbReference>